<feature type="transmembrane region" description="Helical" evidence="2">
    <location>
        <begin position="217"/>
        <end position="236"/>
    </location>
</feature>
<keyword evidence="2" id="KW-0812">Transmembrane</keyword>
<dbReference type="Gramene" id="TVU26500">
    <property type="protein sequence ID" value="TVU26500"/>
    <property type="gene ID" value="EJB05_29050"/>
</dbReference>
<feature type="transmembrane region" description="Helical" evidence="2">
    <location>
        <begin position="78"/>
        <end position="98"/>
    </location>
</feature>
<evidence type="ECO:0000313" key="4">
    <source>
        <dbReference type="Proteomes" id="UP000324897"/>
    </source>
</evidence>
<keyword evidence="2" id="KW-0472">Membrane</keyword>
<accession>A0A5J9UTV9</accession>
<feature type="transmembrane region" description="Helical" evidence="2">
    <location>
        <begin position="287"/>
        <end position="305"/>
    </location>
</feature>
<keyword evidence="4" id="KW-1185">Reference proteome</keyword>
<dbReference type="Proteomes" id="UP000324897">
    <property type="component" value="Chromosome 2"/>
</dbReference>
<feature type="transmembrane region" description="Helical" evidence="2">
    <location>
        <begin position="311"/>
        <end position="334"/>
    </location>
</feature>
<keyword evidence="2" id="KW-1133">Transmembrane helix</keyword>
<evidence type="ECO:0000256" key="1">
    <source>
        <dbReference type="SAM" id="MobiDB-lite"/>
    </source>
</evidence>
<sequence length="377" mass="42707">MTTEGDLVSSCAGGDPELKEKEVEQAEEHDGVVLEKKEEDEQHVQEKHDEVDDKQKAIDPPREIPNYEYSWGIHNGTLLWMFILIVLLNVFMLILPLPGLRTNDPVAAKVWKITLLLCAHLFVMSIPTMRKAAGVPSLLTSISYGPLLAFAAFDLIGPHARLTIVHLSTAWAAGTFGHSLAQYRLHEGTEDAATVAVAWTPTGLNKKQRRQHLETQVYSVVTSSFLTLCFAGRVLWLLFVPSYEDNICMLVVELSVLVWTALYFCLLIQSPLMLHGALISAYSMLRIYAYFVVSCVVSVVCYLISRVLWAYFFGLEMMIMAAVVGYSLAIFQHYKGLLQQKIRRHYFIVRLRRKWIWTVATRRLELKSKKSTTKGVI</sequence>
<gene>
    <name evidence="3" type="ORF">EJB05_29050</name>
</gene>
<organism evidence="3 4">
    <name type="scientific">Eragrostis curvula</name>
    <name type="common">weeping love grass</name>
    <dbReference type="NCBI Taxonomy" id="38414"/>
    <lineage>
        <taxon>Eukaryota</taxon>
        <taxon>Viridiplantae</taxon>
        <taxon>Streptophyta</taxon>
        <taxon>Embryophyta</taxon>
        <taxon>Tracheophyta</taxon>
        <taxon>Spermatophyta</taxon>
        <taxon>Magnoliopsida</taxon>
        <taxon>Liliopsida</taxon>
        <taxon>Poales</taxon>
        <taxon>Poaceae</taxon>
        <taxon>PACMAD clade</taxon>
        <taxon>Chloridoideae</taxon>
        <taxon>Eragrostideae</taxon>
        <taxon>Eragrostidinae</taxon>
        <taxon>Eragrostis</taxon>
    </lineage>
</organism>
<reference evidence="3 4" key="1">
    <citation type="journal article" date="2019" name="Sci. Rep.">
        <title>A high-quality genome of Eragrostis curvula grass provides insights into Poaceae evolution and supports new strategies to enhance forage quality.</title>
        <authorList>
            <person name="Carballo J."/>
            <person name="Santos B.A.C.M."/>
            <person name="Zappacosta D."/>
            <person name="Garbus I."/>
            <person name="Selva J.P."/>
            <person name="Gallo C.A."/>
            <person name="Diaz A."/>
            <person name="Albertini E."/>
            <person name="Caccamo M."/>
            <person name="Echenique V."/>
        </authorList>
    </citation>
    <scope>NUCLEOTIDE SEQUENCE [LARGE SCALE GENOMIC DNA]</scope>
    <source>
        <strain evidence="4">cv. Victoria</strain>
        <tissue evidence="3">Leaf</tissue>
    </source>
</reference>
<dbReference type="EMBL" id="RWGY01000013">
    <property type="protein sequence ID" value="TVU26500.1"/>
    <property type="molecule type" value="Genomic_DNA"/>
</dbReference>
<feature type="region of interest" description="Disordered" evidence="1">
    <location>
        <begin position="1"/>
        <end position="59"/>
    </location>
</feature>
<protein>
    <submittedName>
        <fullName evidence="3">Uncharacterized protein</fullName>
    </submittedName>
</protein>
<comment type="caution">
    <text evidence="3">The sequence shown here is derived from an EMBL/GenBank/DDBJ whole genome shotgun (WGS) entry which is preliminary data.</text>
</comment>
<dbReference type="AlphaFoldDB" id="A0A5J9UTV9"/>
<evidence type="ECO:0000313" key="3">
    <source>
        <dbReference type="EMBL" id="TVU26500.1"/>
    </source>
</evidence>
<name>A0A5J9UTV9_9POAL</name>
<feature type="non-terminal residue" evidence="3">
    <location>
        <position position="1"/>
    </location>
</feature>
<proteinExistence type="predicted"/>
<evidence type="ECO:0000256" key="2">
    <source>
        <dbReference type="SAM" id="Phobius"/>
    </source>
</evidence>
<feature type="transmembrane region" description="Helical" evidence="2">
    <location>
        <begin position="256"/>
        <end position="275"/>
    </location>
</feature>
<feature type="compositionally biased region" description="Basic and acidic residues" evidence="1">
    <location>
        <begin position="16"/>
        <end position="59"/>
    </location>
</feature>